<feature type="compositionally biased region" description="Gly residues" evidence="1">
    <location>
        <begin position="149"/>
        <end position="172"/>
    </location>
</feature>
<organism evidence="3 4">
    <name type="scientific">Enhygromyxa salina</name>
    <dbReference type="NCBI Taxonomy" id="215803"/>
    <lineage>
        <taxon>Bacteria</taxon>
        <taxon>Pseudomonadati</taxon>
        <taxon>Myxococcota</taxon>
        <taxon>Polyangia</taxon>
        <taxon>Nannocystales</taxon>
        <taxon>Nannocystaceae</taxon>
        <taxon>Enhygromyxa</taxon>
    </lineage>
</organism>
<comment type="caution">
    <text evidence="3">The sequence shown here is derived from an EMBL/GenBank/DDBJ whole genome shotgun (WGS) entry which is preliminary data.</text>
</comment>
<accession>A0A0C2D643</accession>
<feature type="region of interest" description="Disordered" evidence="1">
    <location>
        <begin position="122"/>
        <end position="180"/>
    </location>
</feature>
<evidence type="ECO:0000256" key="1">
    <source>
        <dbReference type="SAM" id="MobiDB-lite"/>
    </source>
</evidence>
<name>A0A0C2D643_9BACT</name>
<dbReference type="EMBL" id="JMCC02000029">
    <property type="protein sequence ID" value="KIG17130.1"/>
    <property type="molecule type" value="Genomic_DNA"/>
</dbReference>
<evidence type="ECO:0000313" key="3">
    <source>
        <dbReference type="EMBL" id="KIG17130.1"/>
    </source>
</evidence>
<dbReference type="AlphaFoldDB" id="A0A0C2D643"/>
<proteinExistence type="predicted"/>
<evidence type="ECO:0000313" key="4">
    <source>
        <dbReference type="Proteomes" id="UP000031599"/>
    </source>
</evidence>
<gene>
    <name evidence="3" type="ORF">DB30_03727</name>
</gene>
<feature type="signal peptide" evidence="2">
    <location>
        <begin position="1"/>
        <end position="25"/>
    </location>
</feature>
<sequence length="203" mass="20153">MRSTKGLLLLGLIGAVALVPAGAQALDIAFDKSVAWFVAPLPNASYEGAPVTIDAEVEVHQGLDDAGISTIEVFVNGESIGSQDCVASCVFPNIELDQGVHEFQLTASNGYTTGVTVYVDEELPSGETGDDTGDTGGESGETGDDAGETSGGSGGTSGDSGETSGGSGGAGSSRGCSVEAGPPLWAAAGLGLLVLLPGFRRKS</sequence>
<feature type="compositionally biased region" description="Acidic residues" evidence="1">
    <location>
        <begin position="122"/>
        <end position="133"/>
    </location>
</feature>
<dbReference type="Proteomes" id="UP000031599">
    <property type="component" value="Unassembled WGS sequence"/>
</dbReference>
<dbReference type="RefSeq" id="WP_052548701.1">
    <property type="nucleotide sequence ID" value="NZ_JMCC02000029.1"/>
</dbReference>
<evidence type="ECO:0000256" key="2">
    <source>
        <dbReference type="SAM" id="SignalP"/>
    </source>
</evidence>
<feature type="chain" id="PRO_5002147223" evidence="2">
    <location>
        <begin position="26"/>
        <end position="203"/>
    </location>
</feature>
<protein>
    <submittedName>
        <fullName evidence="3">DNA polymerase III alpha subunit</fullName>
    </submittedName>
</protein>
<reference evidence="3 4" key="1">
    <citation type="submission" date="2014-12" db="EMBL/GenBank/DDBJ databases">
        <title>Genome assembly of Enhygromyxa salina DSM 15201.</title>
        <authorList>
            <person name="Sharma G."/>
            <person name="Subramanian S."/>
        </authorList>
    </citation>
    <scope>NUCLEOTIDE SEQUENCE [LARGE SCALE GENOMIC DNA]</scope>
    <source>
        <strain evidence="3 4">DSM 15201</strain>
    </source>
</reference>
<keyword evidence="2" id="KW-0732">Signal</keyword>